<dbReference type="AlphaFoldDB" id="A0A9Q1JFM1"/>
<name>A0A9Q1JFM1_9CARY</name>
<evidence type="ECO:0000313" key="2">
    <source>
        <dbReference type="EMBL" id="KAJ8419899.1"/>
    </source>
</evidence>
<protein>
    <submittedName>
        <fullName evidence="2">Uncharacterized protein</fullName>
    </submittedName>
</protein>
<evidence type="ECO:0000313" key="3">
    <source>
        <dbReference type="Proteomes" id="UP001153076"/>
    </source>
</evidence>
<dbReference type="Proteomes" id="UP001153076">
    <property type="component" value="Unassembled WGS sequence"/>
</dbReference>
<dbReference type="EMBL" id="JAKOGI010004175">
    <property type="protein sequence ID" value="KAJ8419899.1"/>
    <property type="molecule type" value="Genomic_DNA"/>
</dbReference>
<dbReference type="OrthoDB" id="1938246at2759"/>
<gene>
    <name evidence="2" type="ORF">Cgig2_007767</name>
</gene>
<organism evidence="2 3">
    <name type="scientific">Carnegiea gigantea</name>
    <dbReference type="NCBI Taxonomy" id="171969"/>
    <lineage>
        <taxon>Eukaryota</taxon>
        <taxon>Viridiplantae</taxon>
        <taxon>Streptophyta</taxon>
        <taxon>Embryophyta</taxon>
        <taxon>Tracheophyta</taxon>
        <taxon>Spermatophyta</taxon>
        <taxon>Magnoliopsida</taxon>
        <taxon>eudicotyledons</taxon>
        <taxon>Gunneridae</taxon>
        <taxon>Pentapetalae</taxon>
        <taxon>Caryophyllales</taxon>
        <taxon>Cactineae</taxon>
        <taxon>Cactaceae</taxon>
        <taxon>Cactoideae</taxon>
        <taxon>Echinocereeae</taxon>
        <taxon>Carnegiea</taxon>
    </lineage>
</organism>
<reference evidence="2" key="1">
    <citation type="submission" date="2022-04" db="EMBL/GenBank/DDBJ databases">
        <title>Carnegiea gigantea Genome sequencing and assembly v2.</title>
        <authorList>
            <person name="Copetti D."/>
            <person name="Sanderson M.J."/>
            <person name="Burquez A."/>
            <person name="Wojciechowski M.F."/>
        </authorList>
    </citation>
    <scope>NUCLEOTIDE SEQUENCE</scope>
    <source>
        <strain evidence="2">SGP5-SGP5p</strain>
        <tissue evidence="2">Aerial part</tissue>
    </source>
</reference>
<sequence length="153" mass="17723">MVKDLFLPLERRWDLPKLRKLFDYDTVDKSMKIPLPMNNVADKMIWTKEMEGRFIVKSAYLARVELIRVGEVDNTYKRIWSAPLTESIVASTSSSRSPSRPPFLQADNSTVKEEIPSNGSNRNGGRASIRIIQFKSHFFQAIRSQELHPDQLW</sequence>
<keyword evidence="3" id="KW-1185">Reference proteome</keyword>
<evidence type="ECO:0000256" key="1">
    <source>
        <dbReference type="SAM" id="MobiDB-lite"/>
    </source>
</evidence>
<comment type="caution">
    <text evidence="2">The sequence shown here is derived from an EMBL/GenBank/DDBJ whole genome shotgun (WGS) entry which is preliminary data.</text>
</comment>
<proteinExistence type="predicted"/>
<accession>A0A9Q1JFM1</accession>
<feature type="region of interest" description="Disordered" evidence="1">
    <location>
        <begin position="91"/>
        <end position="126"/>
    </location>
</feature>